<name>A0A817A969_9BILA</name>
<feature type="domain" description="Tc1-like transposase DDE" evidence="1">
    <location>
        <begin position="3"/>
        <end position="136"/>
    </location>
</feature>
<organism evidence="2 3">
    <name type="scientific">Rotaria magnacalcarata</name>
    <dbReference type="NCBI Taxonomy" id="392030"/>
    <lineage>
        <taxon>Eukaryota</taxon>
        <taxon>Metazoa</taxon>
        <taxon>Spiralia</taxon>
        <taxon>Gnathifera</taxon>
        <taxon>Rotifera</taxon>
        <taxon>Eurotatoria</taxon>
        <taxon>Bdelloidea</taxon>
        <taxon>Philodinida</taxon>
        <taxon>Philodinidae</taxon>
        <taxon>Rotaria</taxon>
    </lineage>
</organism>
<dbReference type="InterPro" id="IPR038717">
    <property type="entry name" value="Tc1-like_DDE_dom"/>
</dbReference>
<dbReference type="PANTHER" id="PTHR46564">
    <property type="entry name" value="TRANSPOSASE"/>
    <property type="match status" value="1"/>
</dbReference>
<dbReference type="GO" id="GO:0003676">
    <property type="term" value="F:nucleic acid binding"/>
    <property type="evidence" value="ECO:0007669"/>
    <property type="project" value="InterPro"/>
</dbReference>
<sequence>MGVSNNICTLYGWSEKGERSYAEQIGFATERVSIVGGYIPGTKELITPLEYSGNMDKKGFTEWICEHLCPVLNKGCYVIMDNASIHKDIKIKDAIEKAGCTLLYLPTYSPDLNPIEYCWANFKNYLRKIIKKFDNFKDAITVTFSKTFPC</sequence>
<dbReference type="Proteomes" id="UP000663887">
    <property type="component" value="Unassembled WGS sequence"/>
</dbReference>
<dbReference type="Pfam" id="PF13358">
    <property type="entry name" value="DDE_3"/>
    <property type="match status" value="1"/>
</dbReference>
<proteinExistence type="predicted"/>
<dbReference type="PANTHER" id="PTHR46564:SF1">
    <property type="entry name" value="TRANSPOSASE"/>
    <property type="match status" value="1"/>
</dbReference>
<dbReference type="AlphaFoldDB" id="A0A817A969"/>
<accession>A0A817A969</accession>
<dbReference type="InterPro" id="IPR036397">
    <property type="entry name" value="RNaseH_sf"/>
</dbReference>
<dbReference type="EMBL" id="CAJNRG010017537">
    <property type="protein sequence ID" value="CAF2233345.1"/>
    <property type="molecule type" value="Genomic_DNA"/>
</dbReference>
<gene>
    <name evidence="2" type="ORF">XDN619_LOCUS34450</name>
</gene>
<evidence type="ECO:0000313" key="2">
    <source>
        <dbReference type="EMBL" id="CAF2233345.1"/>
    </source>
</evidence>
<dbReference type="Gene3D" id="3.30.420.10">
    <property type="entry name" value="Ribonuclease H-like superfamily/Ribonuclease H"/>
    <property type="match status" value="1"/>
</dbReference>
<evidence type="ECO:0000313" key="3">
    <source>
        <dbReference type="Proteomes" id="UP000663887"/>
    </source>
</evidence>
<evidence type="ECO:0000259" key="1">
    <source>
        <dbReference type="Pfam" id="PF13358"/>
    </source>
</evidence>
<comment type="caution">
    <text evidence="2">The sequence shown here is derived from an EMBL/GenBank/DDBJ whole genome shotgun (WGS) entry which is preliminary data.</text>
</comment>
<protein>
    <recommendedName>
        <fullName evidence="1">Tc1-like transposase DDE domain-containing protein</fullName>
    </recommendedName>
</protein>
<reference evidence="2" key="1">
    <citation type="submission" date="2021-02" db="EMBL/GenBank/DDBJ databases">
        <authorList>
            <person name="Nowell W R."/>
        </authorList>
    </citation>
    <scope>NUCLEOTIDE SEQUENCE</scope>
</reference>